<reference evidence="1" key="2">
    <citation type="journal article" date="2015" name="Fish Shellfish Immunol.">
        <title>Early steps in the European eel (Anguilla anguilla)-Vibrio vulnificus interaction in the gills: Role of the RtxA13 toxin.</title>
        <authorList>
            <person name="Callol A."/>
            <person name="Pajuelo D."/>
            <person name="Ebbesson L."/>
            <person name="Teles M."/>
            <person name="MacKenzie S."/>
            <person name="Amaro C."/>
        </authorList>
    </citation>
    <scope>NUCLEOTIDE SEQUENCE</scope>
</reference>
<organism evidence="1">
    <name type="scientific">Anguilla anguilla</name>
    <name type="common">European freshwater eel</name>
    <name type="synonym">Muraena anguilla</name>
    <dbReference type="NCBI Taxonomy" id="7936"/>
    <lineage>
        <taxon>Eukaryota</taxon>
        <taxon>Metazoa</taxon>
        <taxon>Chordata</taxon>
        <taxon>Craniata</taxon>
        <taxon>Vertebrata</taxon>
        <taxon>Euteleostomi</taxon>
        <taxon>Actinopterygii</taxon>
        <taxon>Neopterygii</taxon>
        <taxon>Teleostei</taxon>
        <taxon>Anguilliformes</taxon>
        <taxon>Anguillidae</taxon>
        <taxon>Anguilla</taxon>
    </lineage>
</organism>
<dbReference type="EMBL" id="GBXM01089647">
    <property type="protein sequence ID" value="JAH18930.1"/>
    <property type="molecule type" value="Transcribed_RNA"/>
</dbReference>
<proteinExistence type="predicted"/>
<reference evidence="1" key="1">
    <citation type="submission" date="2014-11" db="EMBL/GenBank/DDBJ databases">
        <authorList>
            <person name="Amaro Gonzalez C."/>
        </authorList>
    </citation>
    <scope>NUCLEOTIDE SEQUENCE</scope>
</reference>
<evidence type="ECO:0000313" key="1">
    <source>
        <dbReference type="EMBL" id="JAH18930.1"/>
    </source>
</evidence>
<dbReference type="EMBL" id="GBXM01105153">
    <property type="protein sequence ID" value="JAH03424.1"/>
    <property type="molecule type" value="Transcribed_RNA"/>
</dbReference>
<accession>A0A0E9QRP8</accession>
<sequence length="53" mass="6080">MVTVVRNQVLTRSVPGHQIFALCPSYLSFVHVRFRLVEVCRCISTPWNCAAHH</sequence>
<dbReference type="AlphaFoldDB" id="A0A0E9QRP8"/>
<name>A0A0E9QRP8_ANGAN</name>
<protein>
    <submittedName>
        <fullName evidence="1">Uncharacterized protein</fullName>
    </submittedName>
</protein>